<dbReference type="EMBL" id="ML977168">
    <property type="protein sequence ID" value="KAF1984363.1"/>
    <property type="molecule type" value="Genomic_DNA"/>
</dbReference>
<dbReference type="Proteomes" id="UP000800041">
    <property type="component" value="Unassembled WGS sequence"/>
</dbReference>
<evidence type="ECO:0000313" key="3">
    <source>
        <dbReference type="Proteomes" id="UP000800041"/>
    </source>
</evidence>
<evidence type="ECO:0000256" key="1">
    <source>
        <dbReference type="SAM" id="MobiDB-lite"/>
    </source>
</evidence>
<name>A0A6G1GTS9_9PEZI</name>
<reference evidence="2" key="1">
    <citation type="journal article" date="2020" name="Stud. Mycol.">
        <title>101 Dothideomycetes genomes: a test case for predicting lifestyles and emergence of pathogens.</title>
        <authorList>
            <person name="Haridas S."/>
            <person name="Albert R."/>
            <person name="Binder M."/>
            <person name="Bloem J."/>
            <person name="Labutti K."/>
            <person name="Salamov A."/>
            <person name="Andreopoulos B."/>
            <person name="Baker S."/>
            <person name="Barry K."/>
            <person name="Bills G."/>
            <person name="Bluhm B."/>
            <person name="Cannon C."/>
            <person name="Castanera R."/>
            <person name="Culley D."/>
            <person name="Daum C."/>
            <person name="Ezra D."/>
            <person name="Gonzalez J."/>
            <person name="Henrissat B."/>
            <person name="Kuo A."/>
            <person name="Liang C."/>
            <person name="Lipzen A."/>
            <person name="Lutzoni F."/>
            <person name="Magnuson J."/>
            <person name="Mondo S."/>
            <person name="Nolan M."/>
            <person name="Ohm R."/>
            <person name="Pangilinan J."/>
            <person name="Park H.-J."/>
            <person name="Ramirez L."/>
            <person name="Alfaro M."/>
            <person name="Sun H."/>
            <person name="Tritt A."/>
            <person name="Yoshinaga Y."/>
            <person name="Zwiers L.-H."/>
            <person name="Turgeon B."/>
            <person name="Goodwin S."/>
            <person name="Spatafora J."/>
            <person name="Crous P."/>
            <person name="Grigoriev I."/>
        </authorList>
    </citation>
    <scope>NUCLEOTIDE SEQUENCE</scope>
    <source>
        <strain evidence="2">CBS 113979</strain>
    </source>
</reference>
<feature type="compositionally biased region" description="Low complexity" evidence="1">
    <location>
        <begin position="104"/>
        <end position="116"/>
    </location>
</feature>
<keyword evidence="3" id="KW-1185">Reference proteome</keyword>
<dbReference type="AlphaFoldDB" id="A0A6G1GTS9"/>
<evidence type="ECO:0000313" key="2">
    <source>
        <dbReference type="EMBL" id="KAF1984363.1"/>
    </source>
</evidence>
<sequence length="160" mass="16756">MIEQPIDKLLYHHGCLVWPRGHATLTWCLTGREWGVTTEGPSGDRGCIKRPCTRGVGERVLWLADRYVGGEVGEGSKTASQSAELPQRPGDSPIVGFSRGAGGPASAVVPAAHHGSATGGSGGREEERAAETLPCSQARGLLVGGSRLTTKCRGGWSQQP</sequence>
<organism evidence="2 3">
    <name type="scientific">Aulographum hederae CBS 113979</name>
    <dbReference type="NCBI Taxonomy" id="1176131"/>
    <lineage>
        <taxon>Eukaryota</taxon>
        <taxon>Fungi</taxon>
        <taxon>Dikarya</taxon>
        <taxon>Ascomycota</taxon>
        <taxon>Pezizomycotina</taxon>
        <taxon>Dothideomycetes</taxon>
        <taxon>Pleosporomycetidae</taxon>
        <taxon>Aulographales</taxon>
        <taxon>Aulographaceae</taxon>
    </lineage>
</organism>
<gene>
    <name evidence="2" type="ORF">K402DRAFT_142476</name>
</gene>
<feature type="region of interest" description="Disordered" evidence="1">
    <location>
        <begin position="73"/>
        <end position="135"/>
    </location>
</feature>
<protein>
    <submittedName>
        <fullName evidence="2">Uncharacterized protein</fullName>
    </submittedName>
</protein>
<proteinExistence type="predicted"/>
<accession>A0A6G1GTS9</accession>